<dbReference type="RefSeq" id="WP_260748465.1">
    <property type="nucleotide sequence ID" value="NZ_CP092109.1"/>
</dbReference>
<evidence type="ECO:0000259" key="1">
    <source>
        <dbReference type="Pfam" id="PF01850"/>
    </source>
</evidence>
<reference evidence="2" key="1">
    <citation type="journal article" date="2022" name="Environ. Microbiol.">
        <title>Geoalkalibacter halelectricus SAP #1 sp. nov. possessing extracellular electron transfer and mineral#reducing capabilities from a haloalkaline environment.</title>
        <authorList>
            <person name="Yadav S."/>
            <person name="Singh R."/>
            <person name="Sundharam S.S."/>
            <person name="Chaudhary S."/>
            <person name="Krishnamurthi S."/>
            <person name="Patil S.A."/>
        </authorList>
    </citation>
    <scope>NUCLEOTIDE SEQUENCE</scope>
    <source>
        <strain evidence="2">SAP-1</strain>
    </source>
</reference>
<dbReference type="Gene3D" id="3.40.50.1010">
    <property type="entry name" value="5'-nuclease"/>
    <property type="match status" value="1"/>
</dbReference>
<evidence type="ECO:0000313" key="2">
    <source>
        <dbReference type="EMBL" id="UWZ80108.1"/>
    </source>
</evidence>
<name>A0ABY5ZN91_9BACT</name>
<sequence length="129" mass="14416">MIAVDTNIVVRLLTGDDPSQMAQAREIFTGAEIFIAETVMLETEWVLRYAYDIPPATIHDGLLKLFGLPNVVVRDARAISQAFEGYRSGMDFADSLHLATCGHCEEFFTFDKKFVRSATGSFPCKVRHP</sequence>
<keyword evidence="3" id="KW-1185">Reference proteome</keyword>
<dbReference type="EMBL" id="CP092109">
    <property type="protein sequence ID" value="UWZ80108.1"/>
    <property type="molecule type" value="Genomic_DNA"/>
</dbReference>
<gene>
    <name evidence="2" type="ORF">L9S41_01630</name>
</gene>
<dbReference type="Pfam" id="PF01850">
    <property type="entry name" value="PIN"/>
    <property type="match status" value="1"/>
</dbReference>
<dbReference type="InterPro" id="IPR002716">
    <property type="entry name" value="PIN_dom"/>
</dbReference>
<dbReference type="CDD" id="cd18683">
    <property type="entry name" value="PIN_VapC-like"/>
    <property type="match status" value="1"/>
</dbReference>
<dbReference type="PANTHER" id="PTHR39664">
    <property type="match status" value="1"/>
</dbReference>
<accession>A0ABY5ZN91</accession>
<dbReference type="PANTHER" id="PTHR39664:SF2">
    <property type="entry name" value="NUCLEIC ACID-BINDING PROTEIN, CONTAINING PIN DOMAIN-RELATED"/>
    <property type="match status" value="1"/>
</dbReference>
<dbReference type="Proteomes" id="UP001060414">
    <property type="component" value="Chromosome"/>
</dbReference>
<dbReference type="InterPro" id="IPR029060">
    <property type="entry name" value="PIN-like_dom_sf"/>
</dbReference>
<feature type="domain" description="PIN" evidence="1">
    <location>
        <begin position="2"/>
        <end position="116"/>
    </location>
</feature>
<evidence type="ECO:0000313" key="3">
    <source>
        <dbReference type="Proteomes" id="UP001060414"/>
    </source>
</evidence>
<proteinExistence type="predicted"/>
<organism evidence="2 3">
    <name type="scientific">Geoalkalibacter halelectricus</name>
    <dbReference type="NCBI Taxonomy" id="2847045"/>
    <lineage>
        <taxon>Bacteria</taxon>
        <taxon>Pseudomonadati</taxon>
        <taxon>Thermodesulfobacteriota</taxon>
        <taxon>Desulfuromonadia</taxon>
        <taxon>Desulfuromonadales</taxon>
        <taxon>Geoalkalibacteraceae</taxon>
        <taxon>Geoalkalibacter</taxon>
    </lineage>
</organism>
<protein>
    <submittedName>
        <fullName evidence="2">Type II toxin-antitoxin system VapC family toxin</fullName>
    </submittedName>
</protein>
<dbReference type="SUPFAM" id="SSF88723">
    <property type="entry name" value="PIN domain-like"/>
    <property type="match status" value="1"/>
</dbReference>